<dbReference type="AlphaFoldDB" id="A0AAX3FR63"/>
<accession>A0AAX3FR63</accession>
<dbReference type="Proteomes" id="UP000277437">
    <property type="component" value="Chromosome"/>
</dbReference>
<evidence type="ECO:0000313" key="1">
    <source>
        <dbReference type="EMBL" id="VEF72599.1"/>
    </source>
</evidence>
<organism evidence="1 2">
    <name type="scientific">Pseudomonas chlororaphis</name>
    <dbReference type="NCBI Taxonomy" id="587753"/>
    <lineage>
        <taxon>Bacteria</taxon>
        <taxon>Pseudomonadati</taxon>
        <taxon>Pseudomonadota</taxon>
        <taxon>Gammaproteobacteria</taxon>
        <taxon>Pseudomonadales</taxon>
        <taxon>Pseudomonadaceae</taxon>
        <taxon>Pseudomonas</taxon>
    </lineage>
</organism>
<protein>
    <submittedName>
        <fullName evidence="1">Uncharacterized protein</fullName>
    </submittedName>
</protein>
<evidence type="ECO:0000313" key="2">
    <source>
        <dbReference type="Proteomes" id="UP000277437"/>
    </source>
</evidence>
<name>A0AAX3FR63_9PSED</name>
<dbReference type="EMBL" id="LR134334">
    <property type="protein sequence ID" value="VEF72599.1"/>
    <property type="molecule type" value="Genomic_DNA"/>
</dbReference>
<proteinExistence type="predicted"/>
<gene>
    <name evidence="1" type="ORF">NCTC7357_00835</name>
</gene>
<reference evidence="1 2" key="1">
    <citation type="submission" date="2018-12" db="EMBL/GenBank/DDBJ databases">
        <authorList>
            <consortium name="Pathogen Informatics"/>
        </authorList>
    </citation>
    <scope>NUCLEOTIDE SEQUENCE [LARGE SCALE GENOMIC DNA]</scope>
    <source>
        <strain evidence="1 2">NCTC7357</strain>
    </source>
</reference>
<sequence length="33" mass="3501">MNAEQPVRAGKLGGALWALQNQLCSLGCADRDN</sequence>